<dbReference type="InterPro" id="IPR011990">
    <property type="entry name" value="TPR-like_helical_dom_sf"/>
</dbReference>
<keyword evidence="2" id="KW-1185">Reference proteome</keyword>
<evidence type="ECO:0000313" key="2">
    <source>
        <dbReference type="Proteomes" id="UP000249016"/>
    </source>
</evidence>
<gene>
    <name evidence="1" type="ORF">HMF3257_29895</name>
</gene>
<dbReference type="Gene3D" id="1.25.40.10">
    <property type="entry name" value="Tetratricopeptide repeat domain"/>
    <property type="match status" value="1"/>
</dbReference>
<dbReference type="AlphaFoldDB" id="A0A327NWT0"/>
<evidence type="ECO:0000313" key="1">
    <source>
        <dbReference type="EMBL" id="RAI77338.1"/>
    </source>
</evidence>
<proteinExistence type="predicted"/>
<dbReference type="Proteomes" id="UP000249016">
    <property type="component" value="Unassembled WGS sequence"/>
</dbReference>
<name>A0A327NWT0_9BACT</name>
<dbReference type="RefSeq" id="WP_111347883.1">
    <property type="nucleotide sequence ID" value="NZ_QLII01000001.1"/>
</dbReference>
<reference evidence="1 2" key="1">
    <citation type="submission" date="2018-06" db="EMBL/GenBank/DDBJ databases">
        <title>Spirosoma sp. HMF3257 Genome sequencing and assembly.</title>
        <authorList>
            <person name="Kang H."/>
            <person name="Cha I."/>
            <person name="Kim H."/>
            <person name="Kang J."/>
            <person name="Joh K."/>
        </authorList>
    </citation>
    <scope>NUCLEOTIDE SEQUENCE [LARGE SCALE GENOMIC DNA]</scope>
    <source>
        <strain evidence="1 2">HMF3257</strain>
    </source>
</reference>
<accession>A0A327NWT0</accession>
<dbReference type="EMBL" id="QLII01000001">
    <property type="protein sequence ID" value="RAI77338.1"/>
    <property type="molecule type" value="Genomic_DNA"/>
</dbReference>
<organism evidence="1 2">
    <name type="scientific">Spirosoma telluris</name>
    <dbReference type="NCBI Taxonomy" id="2183553"/>
    <lineage>
        <taxon>Bacteria</taxon>
        <taxon>Pseudomonadati</taxon>
        <taxon>Bacteroidota</taxon>
        <taxon>Cytophagia</taxon>
        <taxon>Cytophagales</taxon>
        <taxon>Cytophagaceae</taxon>
        <taxon>Spirosoma</taxon>
    </lineage>
</organism>
<protein>
    <submittedName>
        <fullName evidence="1">Uncharacterized protein</fullName>
    </submittedName>
</protein>
<comment type="caution">
    <text evidence="1">The sequence shown here is derived from an EMBL/GenBank/DDBJ whole genome shotgun (WGS) entry which is preliminary data.</text>
</comment>
<sequence length="214" mass="24275">MPRLILICLLIWLPIGATLAQTQKIDSLRTVLRKHPQIDTFRVNRLNELNLELQSSESLTDSLANQVLAIARRLNYPEGQASALLNLVRLKPFNENKMRLALLQQALPLAEKSKKKRLLVDILSSIGIEEELKNRFPYYERALQVAQSSGQPLLVAKATRDMASFYGASNYPWHYTLVYNRSGSPRKPNPLGMKYLLCLPLVAVIIDWPITSKP</sequence>